<dbReference type="Proteomes" id="UP001233673">
    <property type="component" value="Unassembled WGS sequence"/>
</dbReference>
<dbReference type="EMBL" id="JASNFN010000014">
    <property type="protein sequence ID" value="MDP5183742.1"/>
    <property type="molecule type" value="Genomic_DNA"/>
</dbReference>
<proteinExistence type="predicted"/>
<organism evidence="1 2">
    <name type="scientific">Blastococcus carthaginiensis</name>
    <dbReference type="NCBI Taxonomy" id="3050034"/>
    <lineage>
        <taxon>Bacteria</taxon>
        <taxon>Bacillati</taxon>
        <taxon>Actinomycetota</taxon>
        <taxon>Actinomycetes</taxon>
        <taxon>Geodermatophilales</taxon>
        <taxon>Geodermatophilaceae</taxon>
        <taxon>Blastococcus</taxon>
    </lineage>
</organism>
<dbReference type="InterPro" id="IPR048868">
    <property type="entry name" value="OGG-like_put"/>
</dbReference>
<dbReference type="RefSeq" id="WP_306000353.1">
    <property type="nucleotide sequence ID" value="NZ_JASNFN010000014.1"/>
</dbReference>
<keyword evidence="2" id="KW-1185">Reference proteome</keyword>
<accession>A0ABT9IDT7</accession>
<reference evidence="2" key="1">
    <citation type="submission" date="2023-05" db="EMBL/GenBank/DDBJ databases">
        <title>Draft genome of Pseudofrankia sp. BMG5.37.</title>
        <authorList>
            <person name="Gtari M."/>
            <person name="Ghodhbane F."/>
            <person name="Sbissi I."/>
        </authorList>
    </citation>
    <scope>NUCLEOTIDE SEQUENCE [LARGE SCALE GENOMIC DNA]</scope>
    <source>
        <strain evidence="2">BMG 814</strain>
    </source>
</reference>
<evidence type="ECO:0000313" key="1">
    <source>
        <dbReference type="EMBL" id="MDP5183742.1"/>
    </source>
</evidence>
<gene>
    <name evidence="1" type="ORF">QOZ88_13965</name>
</gene>
<comment type="caution">
    <text evidence="1">The sequence shown here is derived from an EMBL/GenBank/DDBJ whole genome shotgun (WGS) entry which is preliminary data.</text>
</comment>
<sequence>MFEPLPGYPACPFRGTPPERDKAVLEHRTRVTLAPWQAAIPSDWLPAVMRGEAEPKIWLRRRDVLSVAEAAHTPVGAFQTYVAAAAWGSRPGREVGRRLLTFAGLTEDERVQIGTKLAAVTDTLVARGAEAGYEDLIHGDHHVSGIRTSFGTKYLYFAGYCRVTTKLRPLILDKNTALAVTYLTGRTCAHNLNRPGSDGGSFYWIPTPAGSVRWAA</sequence>
<evidence type="ECO:0000313" key="2">
    <source>
        <dbReference type="Proteomes" id="UP001233673"/>
    </source>
</evidence>
<name>A0ABT9IDT7_9ACTN</name>
<dbReference type="Pfam" id="PF21790">
    <property type="entry name" value="OGG"/>
    <property type="match status" value="1"/>
</dbReference>
<protein>
    <submittedName>
        <fullName evidence="1">Uncharacterized protein</fullName>
    </submittedName>
</protein>